<dbReference type="GO" id="GO:0005524">
    <property type="term" value="F:ATP binding"/>
    <property type="evidence" value="ECO:0007669"/>
    <property type="project" value="UniProtKB-KW"/>
</dbReference>
<evidence type="ECO:0000256" key="3">
    <source>
        <dbReference type="SAM" id="Phobius"/>
    </source>
</evidence>
<dbReference type="GO" id="GO:0140359">
    <property type="term" value="F:ABC-type transporter activity"/>
    <property type="evidence" value="ECO:0007669"/>
    <property type="project" value="InterPro"/>
</dbReference>
<dbReference type="InterPro" id="IPR003439">
    <property type="entry name" value="ABC_transporter-like_ATP-bd"/>
</dbReference>
<keyword evidence="3" id="KW-1133">Transmembrane helix</keyword>
<evidence type="ECO:0000313" key="6">
    <source>
        <dbReference type="Proteomes" id="UP000887116"/>
    </source>
</evidence>
<evidence type="ECO:0000313" key="5">
    <source>
        <dbReference type="EMBL" id="GFR28677.1"/>
    </source>
</evidence>
<dbReference type="InterPro" id="IPR026082">
    <property type="entry name" value="ABCA"/>
</dbReference>
<sequence>MYLTAEIFLRNSDIAYVPSSVWYKLGIFLLPPGALSTLNFFISVYEINVAPDLSILMIIGALICSCLLFIVGILYFDAVWPWQPGVTKPMYLFSLPSFCRTRPSLNQEQSPLLPQNSNEDLFEESYKNDKAIVVMQNLHKKFGPKLAVNNVSLDIYEKQITIFLGRNGAGKTAIMNLLTEMRKFNILLQFCSRVGFCHNALIDHLTGREMFILLARLRGLTGSHLHEQVNSLIQATDLTAYADNQIQLYSGGIKKKLSVALSLIGSPPLILLDEPTAGLDPVSRQKIWNLLCQVRSKGSAIILSTHSLEEIEALCNRLAYMVNGHFCCLGSIQDLKSKHGQSYSVSIKMRQDQVNQETMDTIKNYLQNNLAVANSEEYQFIRNCRYLEGCSGIVLFTCIQIVKLDFV</sequence>
<comment type="caution">
    <text evidence="5">The sequence shown here is derived from an EMBL/GenBank/DDBJ whole genome shotgun (WGS) entry which is preliminary data.</text>
</comment>
<feature type="domain" description="ABC transporter" evidence="4">
    <location>
        <begin position="133"/>
        <end position="348"/>
    </location>
</feature>
<dbReference type="EMBL" id="BMAO01039057">
    <property type="protein sequence ID" value="GFR28677.1"/>
    <property type="molecule type" value="Genomic_DNA"/>
</dbReference>
<dbReference type="SUPFAM" id="SSF52540">
    <property type="entry name" value="P-loop containing nucleoside triphosphate hydrolases"/>
    <property type="match status" value="1"/>
</dbReference>
<dbReference type="PANTHER" id="PTHR19229:SF250">
    <property type="entry name" value="ABC TRANSPORTER DOMAIN-CONTAINING PROTEIN-RELATED"/>
    <property type="match status" value="1"/>
</dbReference>
<protein>
    <submittedName>
        <fullName evidence="5">ATP-binding cassette sub-family A member 17</fullName>
    </submittedName>
</protein>
<keyword evidence="3" id="KW-0472">Membrane</keyword>
<dbReference type="CDD" id="cd03263">
    <property type="entry name" value="ABC_subfamily_A"/>
    <property type="match status" value="1"/>
</dbReference>
<evidence type="ECO:0000256" key="1">
    <source>
        <dbReference type="ARBA" id="ARBA00022741"/>
    </source>
</evidence>
<dbReference type="GO" id="GO:0016887">
    <property type="term" value="F:ATP hydrolysis activity"/>
    <property type="evidence" value="ECO:0007669"/>
    <property type="project" value="InterPro"/>
</dbReference>
<dbReference type="GO" id="GO:0016020">
    <property type="term" value="C:membrane"/>
    <property type="evidence" value="ECO:0007669"/>
    <property type="project" value="InterPro"/>
</dbReference>
<dbReference type="InterPro" id="IPR003593">
    <property type="entry name" value="AAA+_ATPase"/>
</dbReference>
<dbReference type="PANTHER" id="PTHR19229">
    <property type="entry name" value="ATP-BINDING CASSETTE TRANSPORTER SUBFAMILY A ABCA"/>
    <property type="match status" value="1"/>
</dbReference>
<dbReference type="Pfam" id="PF00005">
    <property type="entry name" value="ABC_tran"/>
    <property type="match status" value="1"/>
</dbReference>
<dbReference type="Proteomes" id="UP000887116">
    <property type="component" value="Unassembled WGS sequence"/>
</dbReference>
<dbReference type="Gene3D" id="3.40.50.300">
    <property type="entry name" value="P-loop containing nucleotide triphosphate hydrolases"/>
    <property type="match status" value="1"/>
</dbReference>
<dbReference type="OrthoDB" id="6431483at2759"/>
<dbReference type="SMART" id="SM00382">
    <property type="entry name" value="AAA"/>
    <property type="match status" value="1"/>
</dbReference>
<proteinExistence type="predicted"/>
<dbReference type="InterPro" id="IPR027417">
    <property type="entry name" value="P-loop_NTPase"/>
</dbReference>
<evidence type="ECO:0000256" key="2">
    <source>
        <dbReference type="ARBA" id="ARBA00022840"/>
    </source>
</evidence>
<accession>A0A8X6M1M3</accession>
<dbReference type="GO" id="GO:0005319">
    <property type="term" value="F:lipid transporter activity"/>
    <property type="evidence" value="ECO:0007669"/>
    <property type="project" value="TreeGrafter"/>
</dbReference>
<organism evidence="5 6">
    <name type="scientific">Trichonephila clavata</name>
    <name type="common">Joro spider</name>
    <name type="synonym">Nephila clavata</name>
    <dbReference type="NCBI Taxonomy" id="2740835"/>
    <lineage>
        <taxon>Eukaryota</taxon>
        <taxon>Metazoa</taxon>
        <taxon>Ecdysozoa</taxon>
        <taxon>Arthropoda</taxon>
        <taxon>Chelicerata</taxon>
        <taxon>Arachnida</taxon>
        <taxon>Araneae</taxon>
        <taxon>Araneomorphae</taxon>
        <taxon>Entelegynae</taxon>
        <taxon>Araneoidea</taxon>
        <taxon>Nephilidae</taxon>
        <taxon>Trichonephila</taxon>
    </lineage>
</organism>
<name>A0A8X6M1M3_TRICU</name>
<feature type="transmembrane region" description="Helical" evidence="3">
    <location>
        <begin position="21"/>
        <end position="42"/>
    </location>
</feature>
<keyword evidence="1" id="KW-0547">Nucleotide-binding</keyword>
<keyword evidence="6" id="KW-1185">Reference proteome</keyword>
<keyword evidence="3" id="KW-0812">Transmembrane</keyword>
<gene>
    <name evidence="5" type="primary">Abca17</name>
    <name evidence="5" type="ORF">TNCT_456781</name>
</gene>
<feature type="transmembrane region" description="Helical" evidence="3">
    <location>
        <begin position="54"/>
        <end position="76"/>
    </location>
</feature>
<evidence type="ECO:0000259" key="4">
    <source>
        <dbReference type="PROSITE" id="PS50893"/>
    </source>
</evidence>
<keyword evidence="2 5" id="KW-0067">ATP-binding</keyword>
<dbReference type="AlphaFoldDB" id="A0A8X6M1M3"/>
<dbReference type="PROSITE" id="PS50893">
    <property type="entry name" value="ABC_TRANSPORTER_2"/>
    <property type="match status" value="1"/>
</dbReference>
<reference evidence="5" key="1">
    <citation type="submission" date="2020-07" db="EMBL/GenBank/DDBJ databases">
        <title>Multicomponent nature underlies the extraordinary mechanical properties of spider dragline silk.</title>
        <authorList>
            <person name="Kono N."/>
            <person name="Nakamura H."/>
            <person name="Mori M."/>
            <person name="Yoshida Y."/>
            <person name="Ohtoshi R."/>
            <person name="Malay A.D."/>
            <person name="Moran D.A.P."/>
            <person name="Tomita M."/>
            <person name="Numata K."/>
            <person name="Arakawa K."/>
        </authorList>
    </citation>
    <scope>NUCLEOTIDE SEQUENCE</scope>
</reference>